<organism evidence="3 4">
    <name type="scientific">Peronospora matthiolae</name>
    <dbReference type="NCBI Taxonomy" id="2874970"/>
    <lineage>
        <taxon>Eukaryota</taxon>
        <taxon>Sar</taxon>
        <taxon>Stramenopiles</taxon>
        <taxon>Oomycota</taxon>
        <taxon>Peronosporomycetes</taxon>
        <taxon>Peronosporales</taxon>
        <taxon>Peronosporaceae</taxon>
        <taxon>Peronospora</taxon>
    </lineage>
</organism>
<evidence type="ECO:0000256" key="2">
    <source>
        <dbReference type="SAM" id="SignalP"/>
    </source>
</evidence>
<feature type="chain" id="PRO_5043718470" description="Elicitin-like protein" evidence="2">
    <location>
        <begin position="24"/>
        <end position="188"/>
    </location>
</feature>
<accession>A0AAV1TAN5</accession>
<name>A0AAV1TAN5_9STRA</name>
<gene>
    <name evidence="3" type="ORF">PM001_LOCUS4689</name>
</gene>
<evidence type="ECO:0000313" key="3">
    <source>
        <dbReference type="EMBL" id="CAK7913095.1"/>
    </source>
</evidence>
<evidence type="ECO:0008006" key="5">
    <source>
        <dbReference type="Google" id="ProtNLM"/>
    </source>
</evidence>
<evidence type="ECO:0000313" key="4">
    <source>
        <dbReference type="Proteomes" id="UP001162060"/>
    </source>
</evidence>
<feature type="region of interest" description="Disordered" evidence="1">
    <location>
        <begin position="103"/>
        <end position="142"/>
    </location>
</feature>
<feature type="signal peptide" evidence="2">
    <location>
        <begin position="1"/>
        <end position="23"/>
    </location>
</feature>
<feature type="compositionally biased region" description="Polar residues" evidence="1">
    <location>
        <begin position="113"/>
        <end position="123"/>
    </location>
</feature>
<dbReference type="EMBL" id="CAKLBY020000039">
    <property type="protein sequence ID" value="CAK7913095.1"/>
    <property type="molecule type" value="Genomic_DNA"/>
</dbReference>
<evidence type="ECO:0000256" key="1">
    <source>
        <dbReference type="SAM" id="MobiDB-lite"/>
    </source>
</evidence>
<sequence>MKRPFSPAIIIALAALAATPSAAQDSSSATCTAESLTTARNACDSLPGVSQLKCNNKTCHEALHVLTEDDTRECYATLDLGPITDLDSYVLLDEFCHGDGADPADQTVKAGPTNGTTSPSSGAHGTLIGDDVGHHDHDDDHQDLSYDHAEAAASEPTSASSSADHSITSGFLVVLQLVVLLAAVPVVW</sequence>
<keyword evidence="2" id="KW-0732">Signal</keyword>
<reference evidence="3" key="1">
    <citation type="submission" date="2024-01" db="EMBL/GenBank/DDBJ databases">
        <authorList>
            <person name="Webb A."/>
        </authorList>
    </citation>
    <scope>NUCLEOTIDE SEQUENCE</scope>
    <source>
        <strain evidence="3">Pm1</strain>
    </source>
</reference>
<dbReference type="Proteomes" id="UP001162060">
    <property type="component" value="Unassembled WGS sequence"/>
</dbReference>
<comment type="caution">
    <text evidence="3">The sequence shown here is derived from an EMBL/GenBank/DDBJ whole genome shotgun (WGS) entry which is preliminary data.</text>
</comment>
<feature type="compositionally biased region" description="Basic and acidic residues" evidence="1">
    <location>
        <begin position="131"/>
        <end position="142"/>
    </location>
</feature>
<proteinExistence type="predicted"/>
<protein>
    <recommendedName>
        <fullName evidence="5">Elicitin-like protein</fullName>
    </recommendedName>
</protein>
<dbReference type="AlphaFoldDB" id="A0AAV1TAN5"/>